<feature type="region of interest" description="Disordered" evidence="16">
    <location>
        <begin position="67"/>
        <end position="200"/>
    </location>
</feature>
<evidence type="ECO:0000256" key="5">
    <source>
        <dbReference type="ARBA" id="ARBA00022475"/>
    </source>
</evidence>
<reference evidence="18" key="2">
    <citation type="submission" date="2025-08" db="UniProtKB">
        <authorList>
            <consortium name="Ensembl"/>
        </authorList>
    </citation>
    <scope>IDENTIFICATION</scope>
    <source>
        <strain evidence="18">Hereford</strain>
    </source>
</reference>
<dbReference type="InterPro" id="IPR042358">
    <property type="entry name" value="BFSP1"/>
</dbReference>
<evidence type="ECO:0000313" key="19">
    <source>
        <dbReference type="Proteomes" id="UP000009136"/>
    </source>
</evidence>
<dbReference type="GO" id="GO:0005938">
    <property type="term" value="C:cell cortex"/>
    <property type="evidence" value="ECO:0007669"/>
    <property type="project" value="UniProtKB-SubCell"/>
</dbReference>
<evidence type="ECO:0000256" key="6">
    <source>
        <dbReference type="ARBA" id="ARBA00022490"/>
    </source>
</evidence>
<evidence type="ECO:0000256" key="13">
    <source>
        <dbReference type="ARBA" id="ARBA00023212"/>
    </source>
</evidence>
<evidence type="ECO:0000256" key="11">
    <source>
        <dbReference type="ARBA" id="ARBA00023054"/>
    </source>
</evidence>
<evidence type="ECO:0000256" key="16">
    <source>
        <dbReference type="SAM" id="MobiDB-lite"/>
    </source>
</evidence>
<evidence type="ECO:0000256" key="14">
    <source>
        <dbReference type="ARBA" id="ARBA00031415"/>
    </source>
</evidence>
<dbReference type="PROSITE" id="PS51842">
    <property type="entry name" value="IF_ROD_2"/>
    <property type="match status" value="1"/>
</dbReference>
<dbReference type="InterPro" id="IPR039008">
    <property type="entry name" value="IF_rod_dom"/>
</dbReference>
<accession>A0AAF6Z9J5</accession>
<dbReference type="PANTHER" id="PTHR14069:SF0">
    <property type="entry name" value="FILENSIN"/>
    <property type="match status" value="1"/>
</dbReference>
<keyword evidence="12" id="KW-0472">Membrane</keyword>
<evidence type="ECO:0000256" key="8">
    <source>
        <dbReference type="ARBA" id="ARBA00022613"/>
    </source>
</evidence>
<evidence type="ECO:0000256" key="15">
    <source>
        <dbReference type="SAM" id="Coils"/>
    </source>
</evidence>
<keyword evidence="6" id="KW-0963">Cytoplasm</keyword>
<dbReference type="GO" id="GO:0005886">
    <property type="term" value="C:plasma membrane"/>
    <property type="evidence" value="ECO:0007669"/>
    <property type="project" value="UniProtKB-SubCell"/>
</dbReference>
<reference evidence="18" key="1">
    <citation type="submission" date="2018-03" db="EMBL/GenBank/DDBJ databases">
        <title>ARS-UCD1.2.</title>
        <authorList>
            <person name="Rosen B.D."/>
            <person name="Bickhart D.M."/>
            <person name="Koren S."/>
            <person name="Schnabel R.D."/>
            <person name="Hall R."/>
            <person name="Zimin A."/>
            <person name="Dreischer C."/>
            <person name="Schultheiss S."/>
            <person name="Schroeder S.G."/>
            <person name="Elsik C.G."/>
            <person name="Couldrey C."/>
            <person name="Liu G.E."/>
            <person name="Van Tassell C.P."/>
            <person name="Phillippy A.M."/>
            <person name="Smith T.P.L."/>
            <person name="Medrano J.F."/>
        </authorList>
    </citation>
    <scope>NUCLEOTIDE SEQUENCE [LARGE SCALE GENOMIC DNA]</scope>
    <source>
        <strain evidence="18">Hereford</strain>
    </source>
</reference>
<feature type="compositionally biased region" description="Low complexity" evidence="16">
    <location>
        <begin position="551"/>
        <end position="570"/>
    </location>
</feature>
<keyword evidence="9" id="KW-0677">Repeat</keyword>
<evidence type="ECO:0000256" key="2">
    <source>
        <dbReference type="ARBA" id="ARBA00004413"/>
    </source>
</evidence>
<dbReference type="SUPFAM" id="SSF64593">
    <property type="entry name" value="Intermediate filament protein, coiled coil region"/>
    <property type="match status" value="1"/>
</dbReference>
<feature type="compositionally biased region" description="Basic residues" evidence="16">
    <location>
        <begin position="94"/>
        <end position="105"/>
    </location>
</feature>
<feature type="compositionally biased region" description="Basic and acidic residues" evidence="16">
    <location>
        <begin position="586"/>
        <end position="716"/>
    </location>
</feature>
<feature type="region of interest" description="Disordered" evidence="16">
    <location>
        <begin position="464"/>
        <end position="494"/>
    </location>
</feature>
<dbReference type="AlphaFoldDB" id="A0AAF6Z9J5"/>
<keyword evidence="11 15" id="KW-0175">Coiled coil</keyword>
<feature type="domain" description="IF rod" evidence="17">
    <location>
        <begin position="1"/>
        <end position="377"/>
    </location>
</feature>
<dbReference type="GeneTree" id="ENSGT00390000016976"/>
<name>A0AAF6Z9J5_BOVIN</name>
<feature type="compositionally biased region" description="Pro residues" evidence="16">
    <location>
        <begin position="164"/>
        <end position="177"/>
    </location>
</feature>
<dbReference type="PANTHER" id="PTHR14069">
    <property type="entry name" value="FILENSIN"/>
    <property type="match status" value="1"/>
</dbReference>
<keyword evidence="5" id="KW-1003">Cell membrane</keyword>
<keyword evidence="13" id="KW-0206">Cytoskeleton</keyword>
<dbReference type="Gene3D" id="1.20.5.170">
    <property type="match status" value="1"/>
</dbReference>
<dbReference type="GO" id="GO:0005212">
    <property type="term" value="F:structural constituent of eye lens"/>
    <property type="evidence" value="ECO:0007669"/>
    <property type="project" value="UniProtKB-KW"/>
</dbReference>
<dbReference type="FunFam" id="1.20.5.170:FF:000094">
    <property type="entry name" value="Beaded filament structural protein 1"/>
    <property type="match status" value="1"/>
</dbReference>
<feature type="region of interest" description="Disordered" evidence="16">
    <location>
        <begin position="551"/>
        <end position="763"/>
    </location>
</feature>
<evidence type="ECO:0000256" key="10">
    <source>
        <dbReference type="ARBA" id="ARBA00022754"/>
    </source>
</evidence>
<evidence type="ECO:0000256" key="12">
    <source>
        <dbReference type="ARBA" id="ARBA00023136"/>
    </source>
</evidence>
<evidence type="ECO:0000313" key="18">
    <source>
        <dbReference type="Ensembl" id="ENSBTAP00000029150.5"/>
    </source>
</evidence>
<feature type="compositionally biased region" description="Low complexity" evidence="16">
    <location>
        <begin position="182"/>
        <end position="192"/>
    </location>
</feature>
<gene>
    <name evidence="18" type="primary">BFSP1</name>
</gene>
<dbReference type="GO" id="GO:0005882">
    <property type="term" value="C:intermediate filament"/>
    <property type="evidence" value="ECO:0007669"/>
    <property type="project" value="UniProtKB-KW"/>
</dbReference>
<comment type="subcellular location">
    <subcellularLocation>
        <location evidence="2">Cell membrane</location>
        <topology evidence="2">Peripheral membrane protein</topology>
        <orientation evidence="2">Cytoplasmic side</orientation>
    </subcellularLocation>
    <subcellularLocation>
        <location evidence="3">Cytoplasm</location>
        <location evidence="3">Cell cortex</location>
    </subcellularLocation>
    <subcellularLocation>
        <location evidence="1">Cytoplasm</location>
        <location evidence="1">Cytoskeleton</location>
    </subcellularLocation>
</comment>
<evidence type="ECO:0000256" key="9">
    <source>
        <dbReference type="ARBA" id="ARBA00022737"/>
    </source>
</evidence>
<evidence type="ECO:0000256" key="3">
    <source>
        <dbReference type="ARBA" id="ARBA00004544"/>
    </source>
</evidence>
<keyword evidence="19" id="KW-1185">Reference proteome</keyword>
<reference evidence="18" key="3">
    <citation type="submission" date="2025-09" db="UniProtKB">
        <authorList>
            <consortium name="Ensembl"/>
        </authorList>
    </citation>
    <scope>IDENTIFICATION</scope>
    <source>
        <strain evidence="18">Hereford</strain>
    </source>
</reference>
<feature type="coiled-coil region" evidence="15">
    <location>
        <begin position="292"/>
        <end position="348"/>
    </location>
</feature>
<dbReference type="Proteomes" id="UP000009136">
    <property type="component" value="Chromosome 13"/>
</dbReference>
<evidence type="ECO:0000256" key="1">
    <source>
        <dbReference type="ARBA" id="ARBA00004245"/>
    </source>
</evidence>
<feature type="compositionally biased region" description="Gly residues" evidence="16">
    <location>
        <begin position="107"/>
        <end position="122"/>
    </location>
</feature>
<organism evidence="18 19">
    <name type="scientific">Bos taurus</name>
    <name type="common">Bovine</name>
    <dbReference type="NCBI Taxonomy" id="9913"/>
    <lineage>
        <taxon>Eukaryota</taxon>
        <taxon>Metazoa</taxon>
        <taxon>Chordata</taxon>
        <taxon>Craniata</taxon>
        <taxon>Vertebrata</taxon>
        <taxon>Euteleostomi</taxon>
        <taxon>Mammalia</taxon>
        <taxon>Eutheria</taxon>
        <taxon>Laurasiatheria</taxon>
        <taxon>Artiodactyla</taxon>
        <taxon>Ruminantia</taxon>
        <taxon>Pecora</taxon>
        <taxon>Bovidae</taxon>
        <taxon>Bovinae</taxon>
        <taxon>Bos</taxon>
    </lineage>
</organism>
<protein>
    <recommendedName>
        <fullName evidence="4">Filensin</fullName>
    </recommendedName>
    <alternativeName>
        <fullName evidence="14">Beaded filament structural protein 1</fullName>
    </alternativeName>
</protein>
<dbReference type="Ensembl" id="ENSBTAT00000029150.5">
    <property type="protein sequence ID" value="ENSBTAP00000029150.5"/>
    <property type="gene ID" value="ENSBTAG00000021867.7"/>
</dbReference>
<proteinExistence type="predicted"/>
<keyword evidence="8" id="KW-0273">Eye lens protein</keyword>
<sequence length="815" mass="87232">MALGNLPTLRALWAAKPAHKSGPRRSFVLPEAGRRVERQLTRSGTSQLRTLGLRCLFSGLLARLGASGTQPCARPRRSHVPAQLRVPNPQGAVRARRGGAARRRAGPPGGGPGGRAEPGGAAGARRARGRSRPAGPGARAAPCRPPEAAGRLPAPGRAGRPRGCPGPPRRGQPPARPGPGGRAHPAGAPGRRGAARARRVPEQEADEALLRNLRLQIEAQFLQDDISAAKDRYKKNLLEIQTYVTILQQIIQTTPQAAAITSGMREEKLLTEREAAALQCQLEDGREMICLLQAQRTELQAQTAALEQAIRDAHECYDDEIQLYNEQIDTLRKEIEEAERSLERSSYDCRQLVVVQQTLRNELDRYHRIIENEGNRLSSAFIETPITLYTASHGASLSPRHGGKDLTRAVQDITAAKPRLKGLPKNLPRKKEMVAKDRADEILEETLLRGPEDMKPGRVVIKEEGESKLEPGDEEASPPTQEGAPEDVPDGGKISKAFEKLGKMIKEKVKGPKEPEPPADLYTKGRYVMVSGDGSFVDPGFCVFSVPAKGGVVVSKGDDSVPPDSGVEPSPQQPEPPLEEGQGPPQEKEDGLKEEGGPPEGKGEPPEGKGDSVKEEGGPPEGKGDGVKEEGGPPEGKGDGVKEEGGPPEGKGDGVKKEGEPPEGKGEGLKEEEGPLQKKEDGRPPTPHPADKGDEKNAKELKGLQGKQDDQKEEGARGPCPMVAPGPEGPSTPRSQGPQVILGGSEGHGARSGSRLARSPPRKLAYEKVEVMESIEKFSTESIQTYEETAVIVETMIEKTKANKKKLGEKGSSSA</sequence>
<keyword evidence="10" id="KW-0403">Intermediate filament</keyword>
<feature type="compositionally biased region" description="Low complexity" evidence="16">
    <location>
        <begin position="132"/>
        <end position="163"/>
    </location>
</feature>
<keyword evidence="7" id="KW-0597">Phosphoprotein</keyword>
<evidence type="ECO:0000256" key="4">
    <source>
        <dbReference type="ARBA" id="ARBA00019025"/>
    </source>
</evidence>
<evidence type="ECO:0000259" key="17">
    <source>
        <dbReference type="PROSITE" id="PS51842"/>
    </source>
</evidence>
<evidence type="ECO:0000256" key="7">
    <source>
        <dbReference type="ARBA" id="ARBA00022553"/>
    </source>
</evidence>